<dbReference type="EMBL" id="JABACJ020000008">
    <property type="protein sequence ID" value="MBU3876221.1"/>
    <property type="molecule type" value="Genomic_DNA"/>
</dbReference>
<evidence type="ECO:0000313" key="1">
    <source>
        <dbReference type="EMBL" id="MBU3876221.1"/>
    </source>
</evidence>
<reference evidence="1 2" key="1">
    <citation type="submission" date="2021-06" db="EMBL/GenBank/DDBJ databases">
        <title>Faecalicatena sp. nov. isolated from porcine feces.</title>
        <authorList>
            <person name="Oh B.S."/>
            <person name="Lee J.H."/>
        </authorList>
    </citation>
    <scope>NUCLEOTIDE SEQUENCE [LARGE SCALE GENOMIC DNA]</scope>
    <source>
        <strain evidence="1 2">AGMB00832</strain>
    </source>
</reference>
<sequence>MEAKKVKMLKNIDKCMNNVYDYYKRMQKHSNIVEKIVQDCGVGVHFVCKSAYGIEKNDRRDIQIH</sequence>
<protein>
    <submittedName>
        <fullName evidence="1">Uncharacterized protein</fullName>
    </submittedName>
</protein>
<proteinExistence type="predicted"/>
<name>A0ABS6D4W2_9FIRM</name>
<dbReference type="RefSeq" id="WP_216241296.1">
    <property type="nucleotide sequence ID" value="NZ_JABACJ020000008.1"/>
</dbReference>
<evidence type="ECO:0000313" key="2">
    <source>
        <dbReference type="Proteomes" id="UP000723714"/>
    </source>
</evidence>
<gene>
    <name evidence="1" type="ORF">HGO97_010395</name>
</gene>
<organism evidence="1 2">
    <name type="scientific">Faecalicatena faecalis</name>
    <dbReference type="NCBI Taxonomy" id="2726362"/>
    <lineage>
        <taxon>Bacteria</taxon>
        <taxon>Bacillati</taxon>
        <taxon>Bacillota</taxon>
        <taxon>Clostridia</taxon>
        <taxon>Lachnospirales</taxon>
        <taxon>Lachnospiraceae</taxon>
        <taxon>Faecalicatena</taxon>
    </lineage>
</organism>
<dbReference type="Proteomes" id="UP000723714">
    <property type="component" value="Unassembled WGS sequence"/>
</dbReference>
<keyword evidence="2" id="KW-1185">Reference proteome</keyword>
<comment type="caution">
    <text evidence="1">The sequence shown here is derived from an EMBL/GenBank/DDBJ whole genome shotgun (WGS) entry which is preliminary data.</text>
</comment>
<accession>A0ABS6D4W2</accession>